<dbReference type="AlphaFoldDB" id="A0A538SGM6"/>
<accession>A0A538SGM6</accession>
<evidence type="ECO:0000313" key="1">
    <source>
        <dbReference type="EMBL" id="TMQ50527.1"/>
    </source>
</evidence>
<evidence type="ECO:0000313" key="2">
    <source>
        <dbReference type="Proteomes" id="UP000320184"/>
    </source>
</evidence>
<gene>
    <name evidence="1" type="ORF">E6K73_07560</name>
</gene>
<protein>
    <submittedName>
        <fullName evidence="1">Uncharacterized protein</fullName>
    </submittedName>
</protein>
<reference evidence="1 2" key="1">
    <citation type="journal article" date="2019" name="Nat. Microbiol.">
        <title>Mediterranean grassland soil C-N compound turnover is dependent on rainfall and depth, and is mediated by genomically divergent microorganisms.</title>
        <authorList>
            <person name="Diamond S."/>
            <person name="Andeer P.F."/>
            <person name="Li Z."/>
            <person name="Crits-Christoph A."/>
            <person name="Burstein D."/>
            <person name="Anantharaman K."/>
            <person name="Lane K.R."/>
            <person name="Thomas B.C."/>
            <person name="Pan C."/>
            <person name="Northen T.R."/>
            <person name="Banfield J.F."/>
        </authorList>
    </citation>
    <scope>NUCLEOTIDE SEQUENCE [LARGE SCALE GENOMIC DNA]</scope>
    <source>
        <strain evidence="1">WS_3</strain>
    </source>
</reference>
<comment type="caution">
    <text evidence="1">The sequence shown here is derived from an EMBL/GenBank/DDBJ whole genome shotgun (WGS) entry which is preliminary data.</text>
</comment>
<dbReference type="Proteomes" id="UP000320184">
    <property type="component" value="Unassembled WGS sequence"/>
</dbReference>
<dbReference type="EMBL" id="VBOT01000097">
    <property type="protein sequence ID" value="TMQ50527.1"/>
    <property type="molecule type" value="Genomic_DNA"/>
</dbReference>
<organism evidence="1 2">
    <name type="scientific">Eiseniibacteriota bacterium</name>
    <dbReference type="NCBI Taxonomy" id="2212470"/>
    <lineage>
        <taxon>Bacteria</taxon>
        <taxon>Candidatus Eiseniibacteriota</taxon>
    </lineage>
</organism>
<proteinExistence type="predicted"/>
<name>A0A538SGM6_UNCEI</name>
<sequence>MVLEYADVQNFALTEKVSEGVTSLQVSGLAFHSALAVERMVTEVQADTLCMKLVLVPARRELSGSFNYTVRVPETVRCVVFGNRRHVVWRSTGR</sequence>